<dbReference type="OrthoDB" id="3233403at2759"/>
<proteinExistence type="predicted"/>
<dbReference type="InterPro" id="IPR045249">
    <property type="entry name" value="HARBI1-like"/>
</dbReference>
<gene>
    <name evidence="1" type="ORF">VP01_2741g1</name>
</gene>
<dbReference type="PANTHER" id="PTHR22930">
    <property type="match status" value="1"/>
</dbReference>
<evidence type="ECO:0000313" key="2">
    <source>
        <dbReference type="Proteomes" id="UP000037035"/>
    </source>
</evidence>
<evidence type="ECO:0008006" key="3">
    <source>
        <dbReference type="Google" id="ProtNLM"/>
    </source>
</evidence>
<name>A0A0L6V365_9BASI</name>
<reference evidence="1" key="1">
    <citation type="submission" date="2015-08" db="EMBL/GenBank/DDBJ databases">
        <title>Next Generation Sequencing and Analysis of the Genome of Puccinia sorghi L Schw, the Causal Agent of Maize Common Rust.</title>
        <authorList>
            <person name="Rochi L."/>
            <person name="Burguener G."/>
            <person name="Darino M."/>
            <person name="Turjanski A."/>
            <person name="Kreff E."/>
            <person name="Dieguez M.J."/>
            <person name="Sacco F."/>
        </authorList>
    </citation>
    <scope>NUCLEOTIDE SEQUENCE [LARGE SCALE GENOMIC DNA]</scope>
    <source>
        <strain evidence="1">RO10H11247</strain>
    </source>
</reference>
<accession>A0A0L6V365</accession>
<sequence>MPSHVIPAGSCGTTIGSRQSVLWNFFLAQDPLVRGQPLSVEAQVAVGLYRLGHGSSHVTIGHVLNMGKEMAEKASGRFVNVILQVFRKHVVRWAFSFTSHCFFVLMLFLPLRFPPLDQPDQWSAIMDSFKNRHGIAQIVGAIDGTHIPISNPPHDEWKGYINRKSWSIVFQCVVDGKDNLRNICGGGAGLMHDSRVFQWFNYIQSSTRIIVEQAFGQLKNWFCLLLSSQMASPRRARNNSFANGKTGQRVRAAIKSFQTHTLIHRMNYNHRQLKRYQ</sequence>
<dbReference type="Proteomes" id="UP000037035">
    <property type="component" value="Unassembled WGS sequence"/>
</dbReference>
<dbReference type="EMBL" id="LAVV01007659">
    <property type="protein sequence ID" value="KNZ55196.1"/>
    <property type="molecule type" value="Genomic_DNA"/>
</dbReference>
<dbReference type="VEuPathDB" id="FungiDB:VP01_2741g1"/>
<protein>
    <recommendedName>
        <fullName evidence="3">DDE Tnp4 domain-containing protein</fullName>
    </recommendedName>
</protein>
<dbReference type="PANTHER" id="PTHR22930:SF85">
    <property type="entry name" value="GH03217P-RELATED"/>
    <property type="match status" value="1"/>
</dbReference>
<evidence type="ECO:0000313" key="1">
    <source>
        <dbReference type="EMBL" id="KNZ55196.1"/>
    </source>
</evidence>
<comment type="caution">
    <text evidence="1">The sequence shown here is derived from an EMBL/GenBank/DDBJ whole genome shotgun (WGS) entry which is preliminary data.</text>
</comment>
<organism evidence="1 2">
    <name type="scientific">Puccinia sorghi</name>
    <dbReference type="NCBI Taxonomy" id="27349"/>
    <lineage>
        <taxon>Eukaryota</taxon>
        <taxon>Fungi</taxon>
        <taxon>Dikarya</taxon>
        <taxon>Basidiomycota</taxon>
        <taxon>Pucciniomycotina</taxon>
        <taxon>Pucciniomycetes</taxon>
        <taxon>Pucciniales</taxon>
        <taxon>Pucciniaceae</taxon>
        <taxon>Puccinia</taxon>
    </lineage>
</organism>
<dbReference type="AlphaFoldDB" id="A0A0L6V365"/>
<keyword evidence="2" id="KW-1185">Reference proteome</keyword>